<dbReference type="AlphaFoldDB" id="A0A0E9WZK7"/>
<reference evidence="1" key="1">
    <citation type="submission" date="2014-11" db="EMBL/GenBank/DDBJ databases">
        <authorList>
            <person name="Amaro Gonzalez C."/>
        </authorList>
    </citation>
    <scope>NUCLEOTIDE SEQUENCE</scope>
</reference>
<proteinExistence type="predicted"/>
<name>A0A0E9WZK7_ANGAN</name>
<protein>
    <submittedName>
        <fullName evidence="1">Uncharacterized protein</fullName>
    </submittedName>
</protein>
<organism evidence="1">
    <name type="scientific">Anguilla anguilla</name>
    <name type="common">European freshwater eel</name>
    <name type="synonym">Muraena anguilla</name>
    <dbReference type="NCBI Taxonomy" id="7936"/>
    <lineage>
        <taxon>Eukaryota</taxon>
        <taxon>Metazoa</taxon>
        <taxon>Chordata</taxon>
        <taxon>Craniata</taxon>
        <taxon>Vertebrata</taxon>
        <taxon>Euteleostomi</taxon>
        <taxon>Actinopterygii</taxon>
        <taxon>Neopterygii</taxon>
        <taxon>Teleostei</taxon>
        <taxon>Anguilliformes</taxon>
        <taxon>Anguillidae</taxon>
        <taxon>Anguilla</taxon>
    </lineage>
</organism>
<evidence type="ECO:0000313" key="1">
    <source>
        <dbReference type="EMBL" id="JAH94863.1"/>
    </source>
</evidence>
<dbReference type="EMBL" id="GBXM01013714">
    <property type="protein sequence ID" value="JAH94863.1"/>
    <property type="molecule type" value="Transcribed_RNA"/>
</dbReference>
<sequence>MQLYRLYTCNYNQDTSDILRRIRILFLKIRGSKVTSLFM</sequence>
<accession>A0A0E9WZK7</accession>
<reference evidence="1" key="2">
    <citation type="journal article" date="2015" name="Fish Shellfish Immunol.">
        <title>Early steps in the European eel (Anguilla anguilla)-Vibrio vulnificus interaction in the gills: Role of the RtxA13 toxin.</title>
        <authorList>
            <person name="Callol A."/>
            <person name="Pajuelo D."/>
            <person name="Ebbesson L."/>
            <person name="Teles M."/>
            <person name="MacKenzie S."/>
            <person name="Amaro C."/>
        </authorList>
    </citation>
    <scope>NUCLEOTIDE SEQUENCE</scope>
</reference>